<accession>A0A095XXD8</accession>
<name>A0A095XXD8_9GAMM</name>
<organism evidence="2 3">
    <name type="scientific">Pseudohaliea rubra DSM 19751</name>
    <dbReference type="NCBI Taxonomy" id="1265313"/>
    <lineage>
        <taxon>Bacteria</taxon>
        <taxon>Pseudomonadati</taxon>
        <taxon>Pseudomonadota</taxon>
        <taxon>Gammaproteobacteria</taxon>
        <taxon>Cellvibrionales</taxon>
        <taxon>Halieaceae</taxon>
        <taxon>Pseudohaliea</taxon>
    </lineage>
</organism>
<reference evidence="2 3" key="1">
    <citation type="journal article" date="2014" name="Genome Announc.">
        <title>Genome Sequence of Gammaproteobacterial Pseudohaliea rubra Type Strain DSM 19751, Isolated from Coastal Seawater of the Mediterranean Sea.</title>
        <authorList>
            <person name="Spring S."/>
            <person name="Fiebig A."/>
            <person name="Riedel T."/>
            <person name="Goker M."/>
            <person name="Klenk H.P."/>
        </authorList>
    </citation>
    <scope>NUCLEOTIDE SEQUENCE [LARGE SCALE GENOMIC DNA]</scope>
    <source>
        <strain evidence="2 3">DSM 19751</strain>
    </source>
</reference>
<evidence type="ECO:0008006" key="4">
    <source>
        <dbReference type="Google" id="ProtNLM"/>
    </source>
</evidence>
<dbReference type="PANTHER" id="PTHR37814">
    <property type="entry name" value="CONSERVED MEMBRANE PROTEIN"/>
    <property type="match status" value="1"/>
</dbReference>
<proteinExistence type="predicted"/>
<feature type="transmembrane region" description="Helical" evidence="1">
    <location>
        <begin position="41"/>
        <end position="62"/>
    </location>
</feature>
<sequence>MNWRTYLLPGLVFQSVIIGGGYATGREIVEFFLPAGPWGGLLGLLTAGGAFAVIMSTAYEFARATGAHDYRTFTRALLGRAWPLYEIAYLALVILILAVIGSAAGGLASNALALPPWTGTLGMMALVGALTFLGSSAIGNALAGWSVLLYVVYLLLFTFTFLQHAGTIEATLNHSPVREGWAVAGVRYAAYNASIPAVLFCMTLIKTRRQAIGAGLMTGVIAVVPALLFYLVMLAHYPAIAAEPVPAFFLMAQLNIPWLETLFQLVVFGTFVETGTGVLHAINERIDVQARERGHALPRWARPAVAGGLLLLSIYGATSFGIVSLIARGYGLLSWVFIAVLIFPLMTLGILRILRERD</sequence>
<feature type="transmembrane region" description="Helical" evidence="1">
    <location>
        <begin position="332"/>
        <end position="354"/>
    </location>
</feature>
<dbReference type="eggNOG" id="COG3949">
    <property type="taxonomic scope" value="Bacteria"/>
</dbReference>
<dbReference type="OrthoDB" id="5444697at2"/>
<feature type="transmembrane region" description="Helical" evidence="1">
    <location>
        <begin position="114"/>
        <end position="135"/>
    </location>
</feature>
<keyword evidence="1" id="KW-0472">Membrane</keyword>
<dbReference type="RefSeq" id="WP_035515032.1">
    <property type="nucleotide sequence ID" value="NZ_KN234752.1"/>
</dbReference>
<dbReference type="Proteomes" id="UP000029640">
    <property type="component" value="Unassembled WGS sequence"/>
</dbReference>
<comment type="caution">
    <text evidence="2">The sequence shown here is derived from an EMBL/GenBank/DDBJ whole genome shotgun (WGS) entry which is preliminary data.</text>
</comment>
<feature type="transmembrane region" description="Helical" evidence="1">
    <location>
        <begin position="188"/>
        <end position="205"/>
    </location>
</feature>
<dbReference type="HOGENOM" id="CLU_039711_0_0_6"/>
<feature type="transmembrane region" description="Helical" evidence="1">
    <location>
        <begin position="83"/>
        <end position="108"/>
    </location>
</feature>
<dbReference type="InterPro" id="IPR038728">
    <property type="entry name" value="YkvI-like"/>
</dbReference>
<evidence type="ECO:0000313" key="3">
    <source>
        <dbReference type="Proteomes" id="UP000029640"/>
    </source>
</evidence>
<dbReference type="EMBL" id="AUVB01000028">
    <property type="protein sequence ID" value="KGE04386.1"/>
    <property type="molecule type" value="Genomic_DNA"/>
</dbReference>
<dbReference type="PANTHER" id="PTHR37814:SF1">
    <property type="entry name" value="MEMBRANE PROTEIN"/>
    <property type="match status" value="1"/>
</dbReference>
<keyword evidence="1" id="KW-1133">Transmembrane helix</keyword>
<feature type="transmembrane region" description="Helical" evidence="1">
    <location>
        <begin position="147"/>
        <end position="168"/>
    </location>
</feature>
<evidence type="ECO:0000313" key="2">
    <source>
        <dbReference type="EMBL" id="KGE04386.1"/>
    </source>
</evidence>
<dbReference type="STRING" id="1265313.HRUBRA_01072"/>
<protein>
    <recommendedName>
        <fullName evidence="4">Membrane protein YkvI</fullName>
    </recommendedName>
</protein>
<keyword evidence="1" id="KW-0812">Transmembrane</keyword>
<evidence type="ECO:0000256" key="1">
    <source>
        <dbReference type="SAM" id="Phobius"/>
    </source>
</evidence>
<feature type="transmembrane region" description="Helical" evidence="1">
    <location>
        <begin position="217"/>
        <end position="241"/>
    </location>
</feature>
<feature type="transmembrane region" description="Helical" evidence="1">
    <location>
        <begin position="303"/>
        <end position="326"/>
    </location>
</feature>
<feature type="transmembrane region" description="Helical" evidence="1">
    <location>
        <begin position="261"/>
        <end position="282"/>
    </location>
</feature>
<keyword evidence="3" id="KW-1185">Reference proteome</keyword>
<dbReference type="PATRIC" id="fig|1265313.6.peg.1057"/>
<gene>
    <name evidence="2" type="ORF">HRUBRA_01072</name>
</gene>
<dbReference type="AlphaFoldDB" id="A0A095XXD8"/>